<dbReference type="PROSITE" id="PS50983">
    <property type="entry name" value="FE_B12_PBP"/>
    <property type="match status" value="1"/>
</dbReference>
<dbReference type="InterPro" id="IPR050902">
    <property type="entry name" value="ABC_Transporter_SBP"/>
</dbReference>
<dbReference type="CDD" id="cd01144">
    <property type="entry name" value="BtuF"/>
    <property type="match status" value="1"/>
</dbReference>
<dbReference type="Gene3D" id="3.40.50.1980">
    <property type="entry name" value="Nitrogenase molybdenum iron protein domain"/>
    <property type="match status" value="2"/>
</dbReference>
<dbReference type="PANTHER" id="PTHR30535">
    <property type="entry name" value="VITAMIN B12-BINDING PROTEIN"/>
    <property type="match status" value="1"/>
</dbReference>
<feature type="domain" description="Fe/B12 periplasmic-binding" evidence="3">
    <location>
        <begin position="24"/>
        <end position="268"/>
    </location>
</feature>
<dbReference type="InterPro" id="IPR002491">
    <property type="entry name" value="ABC_transptr_periplasmic_BD"/>
</dbReference>
<dbReference type="Pfam" id="PF01497">
    <property type="entry name" value="Peripla_BP_2"/>
    <property type="match status" value="1"/>
</dbReference>
<evidence type="ECO:0000313" key="5">
    <source>
        <dbReference type="Proteomes" id="UP001212189"/>
    </source>
</evidence>
<dbReference type="KEGG" id="dce:O6P33_12285"/>
<evidence type="ECO:0000259" key="3">
    <source>
        <dbReference type="PROSITE" id="PS50983"/>
    </source>
</evidence>
<evidence type="ECO:0000256" key="2">
    <source>
        <dbReference type="SAM" id="SignalP"/>
    </source>
</evidence>
<dbReference type="NCBIfam" id="NF038402">
    <property type="entry name" value="TroA_like"/>
    <property type="match status" value="1"/>
</dbReference>
<keyword evidence="5" id="KW-1185">Reference proteome</keyword>
<dbReference type="EMBL" id="CP114976">
    <property type="protein sequence ID" value="WBE26613.1"/>
    <property type="molecule type" value="Genomic_DNA"/>
</dbReference>
<dbReference type="RefSeq" id="WP_269819533.1">
    <property type="nucleotide sequence ID" value="NZ_CP114976.1"/>
</dbReference>
<dbReference type="SUPFAM" id="SSF53807">
    <property type="entry name" value="Helical backbone' metal receptor"/>
    <property type="match status" value="1"/>
</dbReference>
<feature type="signal peptide" evidence="2">
    <location>
        <begin position="1"/>
        <end position="21"/>
    </location>
</feature>
<sequence>MRFVVLSCLSLLGAFCLPLQAAERVISLAPSLTEMMLDLQAEDKLVGILDGGVRPAELVDVPSVGGFAQFELETLLSLQPDLVLYWPGSISDMQLKQLRQLHIPIFNAYAQTMDELAAQFAELGQMLGAEQRGKQLTAELQDKLAQMRSRYQRPAALQVFYQVWDTPMYTLGGAQIISDALRVCGAENIYADLALPAPQVSLESVIARNPEVILLGSARLAKMWEAWPVLHAVARGQVLEVPDHGLERPSLQMFDALEQLCEHLLEFE</sequence>
<name>A0AAE9VSW6_9GAMM</name>
<dbReference type="Proteomes" id="UP001212189">
    <property type="component" value="Chromosome"/>
</dbReference>
<protein>
    <submittedName>
        <fullName evidence="4">Cobalamin-binding protein</fullName>
    </submittedName>
</protein>
<proteinExistence type="predicted"/>
<evidence type="ECO:0000256" key="1">
    <source>
        <dbReference type="ARBA" id="ARBA00022729"/>
    </source>
</evidence>
<dbReference type="PANTHER" id="PTHR30535:SF34">
    <property type="entry name" value="MOLYBDATE-BINDING PROTEIN MOLA"/>
    <property type="match status" value="1"/>
</dbReference>
<reference evidence="4 5" key="1">
    <citation type="submission" date="2022-12" db="EMBL/GenBank/DDBJ databases">
        <title>Coexistence and Characterization of a Novel Tigecycline Resistance gene tet(X) variant and blaNDM-1 in a Pseudomonas caeni Isolate of Chicken Origin.</title>
        <authorList>
            <person name="Lu X."/>
            <person name="Zhang L."/>
            <person name="Li R."/>
            <person name="Wang Z."/>
        </authorList>
    </citation>
    <scope>NUCLEOTIDE SEQUENCE [LARGE SCALE GENOMIC DNA]</scope>
    <source>
        <strain evidence="4 5">CE14</strain>
    </source>
</reference>
<evidence type="ECO:0000313" key="4">
    <source>
        <dbReference type="EMBL" id="WBE26613.1"/>
    </source>
</evidence>
<accession>A0AAE9VSW6</accession>
<dbReference type="GO" id="GO:0071281">
    <property type="term" value="P:cellular response to iron ion"/>
    <property type="evidence" value="ECO:0007669"/>
    <property type="project" value="TreeGrafter"/>
</dbReference>
<keyword evidence="1 2" id="KW-0732">Signal</keyword>
<gene>
    <name evidence="4" type="ORF">O6P33_12285</name>
</gene>
<organism evidence="4 5">
    <name type="scientific">Denitrificimonas caeni</name>
    <dbReference type="NCBI Taxonomy" id="521720"/>
    <lineage>
        <taxon>Bacteria</taxon>
        <taxon>Pseudomonadati</taxon>
        <taxon>Pseudomonadota</taxon>
        <taxon>Gammaproteobacteria</taxon>
        <taxon>Pseudomonadales</taxon>
        <taxon>Pseudomonadaceae</taxon>
        <taxon>Denitrificimonas</taxon>
    </lineage>
</organism>
<dbReference type="InterPro" id="IPR054828">
    <property type="entry name" value="Vit_B12_bind_prot"/>
</dbReference>
<feature type="chain" id="PRO_5041977567" evidence="2">
    <location>
        <begin position="22"/>
        <end position="268"/>
    </location>
</feature>
<dbReference type="AlphaFoldDB" id="A0AAE9VSW6"/>